<keyword evidence="2" id="KW-0614">Plasmid</keyword>
<dbReference type="EMBL" id="CP002820">
    <property type="protein sequence ID" value="AEG71839.1"/>
    <property type="molecule type" value="Genomic_DNA"/>
</dbReference>
<evidence type="ECO:0000259" key="1">
    <source>
        <dbReference type="Pfam" id="PF12680"/>
    </source>
</evidence>
<dbReference type="Proteomes" id="UP000007953">
    <property type="component" value="Plasmid megaplasmid"/>
</dbReference>
<dbReference type="HOGENOM" id="CLU_130833_0_0_4"/>
<name>F6GBA9_RALS8</name>
<proteinExistence type="predicted"/>
<dbReference type="Pfam" id="PF12680">
    <property type="entry name" value="SnoaL_2"/>
    <property type="match status" value="1"/>
</dbReference>
<dbReference type="Gene3D" id="3.10.450.50">
    <property type="match status" value="1"/>
</dbReference>
<dbReference type="InterPro" id="IPR037401">
    <property type="entry name" value="SnoaL-like"/>
</dbReference>
<dbReference type="PATRIC" id="fig|1031711.3.peg.4402"/>
<gene>
    <name evidence="2" type="ordered locus">RSPO_m01203</name>
</gene>
<evidence type="ECO:0000313" key="2">
    <source>
        <dbReference type="EMBL" id="AEG71839.1"/>
    </source>
</evidence>
<dbReference type="AlphaFoldDB" id="F6GBA9"/>
<dbReference type="CDD" id="cd00531">
    <property type="entry name" value="NTF2_like"/>
    <property type="match status" value="1"/>
</dbReference>
<sequence>MVFMFLIALSHVAIDRAWNDAARTIQRGNAMTPTQTPIETVRSYLRHLHAGNTEGLISVFEDDGVVHSPFLGTMTARDFFRKLAQASSASVITLIDLFDSVQPGREVVRVAAYFRYDWTLSDGRVVDFTCVDVFEFRHGSARIQAMHIVYDTHPLRERVGDKYAPDPDRTS</sequence>
<organism evidence="2 3">
    <name type="scientific">Ralstonia solanacearum (strain Po82)</name>
    <dbReference type="NCBI Taxonomy" id="1031711"/>
    <lineage>
        <taxon>Bacteria</taxon>
        <taxon>Pseudomonadati</taxon>
        <taxon>Pseudomonadota</taxon>
        <taxon>Betaproteobacteria</taxon>
        <taxon>Burkholderiales</taxon>
        <taxon>Burkholderiaceae</taxon>
        <taxon>Ralstonia</taxon>
        <taxon>Ralstonia solanacearum species complex</taxon>
    </lineage>
</organism>
<geneLocation type="plasmid" evidence="3"/>
<dbReference type="SUPFAM" id="SSF54427">
    <property type="entry name" value="NTF2-like"/>
    <property type="match status" value="1"/>
</dbReference>
<evidence type="ECO:0000313" key="3">
    <source>
        <dbReference type="Proteomes" id="UP000007953"/>
    </source>
</evidence>
<reference evidence="2 3" key="1">
    <citation type="journal article" date="2011" name="J. Bacteriol.">
        <title>Complete genome sequence of the plant pathogen Ralstonia solanacearum strain Po82.</title>
        <authorList>
            <person name="Xu J."/>
            <person name="Zheng H.J."/>
            <person name="Liu L."/>
            <person name="Pan Z.C."/>
            <person name="Prior P."/>
            <person name="Tang B."/>
            <person name="Xu J.S."/>
            <person name="Zhang H."/>
            <person name="Tian Q."/>
            <person name="Zhang L.Q."/>
            <person name="Feng J."/>
        </authorList>
    </citation>
    <scope>NUCLEOTIDE SEQUENCE [LARGE SCALE GENOMIC DNA]</scope>
    <source>
        <strain evidence="3">Po82</strain>
    </source>
</reference>
<protein>
    <recommendedName>
        <fullName evidence="1">SnoaL-like domain-containing protein</fullName>
    </recommendedName>
</protein>
<feature type="domain" description="SnoaL-like" evidence="1">
    <location>
        <begin position="41"/>
        <end position="139"/>
    </location>
</feature>
<dbReference type="KEGG" id="rsn:RSPO_m01203"/>
<accession>F6GBA9</accession>
<dbReference type="InterPro" id="IPR032710">
    <property type="entry name" value="NTF2-like_dom_sf"/>
</dbReference>